<dbReference type="SUPFAM" id="SSF89837">
    <property type="entry name" value="Doublecortin (DC)"/>
    <property type="match status" value="1"/>
</dbReference>
<dbReference type="Proteomes" id="UP000887563">
    <property type="component" value="Unplaced"/>
</dbReference>
<name>A0A914MH28_MELIC</name>
<dbReference type="InterPro" id="IPR036572">
    <property type="entry name" value="Doublecortin_dom_sf"/>
</dbReference>
<dbReference type="AlphaFoldDB" id="A0A914MH28"/>
<protein>
    <submittedName>
        <fullName evidence="3">Doublecortin domain-containing protein</fullName>
    </submittedName>
</protein>
<feature type="domain" description="Doublecortin" evidence="1">
    <location>
        <begin position="1"/>
        <end position="40"/>
    </location>
</feature>
<accession>A0A914MH28</accession>
<dbReference type="InterPro" id="IPR003533">
    <property type="entry name" value="Doublecortin_dom"/>
</dbReference>
<dbReference type="Pfam" id="PF03607">
    <property type="entry name" value="DCX"/>
    <property type="match status" value="1"/>
</dbReference>
<sequence length="67" mass="7874">MDALMDSLNDSIPMPFGVRRLHTPNGKTPIRSLDELQPHGRCLFSRECFYLFKHCFPDTILKHRFPE</sequence>
<evidence type="ECO:0000313" key="2">
    <source>
        <dbReference type="Proteomes" id="UP000887563"/>
    </source>
</evidence>
<reference evidence="3" key="1">
    <citation type="submission" date="2022-11" db="UniProtKB">
        <authorList>
            <consortium name="WormBaseParasite"/>
        </authorList>
    </citation>
    <scope>IDENTIFICATION</scope>
</reference>
<evidence type="ECO:0000259" key="1">
    <source>
        <dbReference type="PROSITE" id="PS50309"/>
    </source>
</evidence>
<evidence type="ECO:0000313" key="3">
    <source>
        <dbReference type="WBParaSite" id="Minc3s01713g25795"/>
    </source>
</evidence>
<keyword evidence="2" id="KW-1185">Reference proteome</keyword>
<dbReference type="GO" id="GO:0035556">
    <property type="term" value="P:intracellular signal transduction"/>
    <property type="evidence" value="ECO:0007669"/>
    <property type="project" value="InterPro"/>
</dbReference>
<dbReference type="Gene3D" id="3.10.20.230">
    <property type="entry name" value="Doublecortin domain"/>
    <property type="match status" value="1"/>
</dbReference>
<proteinExistence type="predicted"/>
<dbReference type="WBParaSite" id="Minc3s01713g25795">
    <property type="protein sequence ID" value="Minc3s01713g25795"/>
    <property type="gene ID" value="Minc3s01713g25795"/>
</dbReference>
<dbReference type="PROSITE" id="PS50309">
    <property type="entry name" value="DC"/>
    <property type="match status" value="1"/>
</dbReference>
<organism evidence="2 3">
    <name type="scientific">Meloidogyne incognita</name>
    <name type="common">Southern root-knot nematode worm</name>
    <name type="synonym">Oxyuris incognita</name>
    <dbReference type="NCBI Taxonomy" id="6306"/>
    <lineage>
        <taxon>Eukaryota</taxon>
        <taxon>Metazoa</taxon>
        <taxon>Ecdysozoa</taxon>
        <taxon>Nematoda</taxon>
        <taxon>Chromadorea</taxon>
        <taxon>Rhabditida</taxon>
        <taxon>Tylenchina</taxon>
        <taxon>Tylenchomorpha</taxon>
        <taxon>Tylenchoidea</taxon>
        <taxon>Meloidogynidae</taxon>
        <taxon>Meloidogyninae</taxon>
        <taxon>Meloidogyne</taxon>
        <taxon>Meloidogyne incognita group</taxon>
    </lineage>
</organism>